<sequence length="161" mass="18136">MFKLNAKFGADLLLYSLSHFECDSHTVHMLTQWCPLPPLTSTVKSSLFTHVHSSPLSLGAGLHRCHPNHSRYVNNGWSFSRQTSLYIIEVGNTTLRSKFKCRHCSLLVTCLWAHHSISLCLSFLFWETGAVIVGKTQINICKAHRATSCSQSALRNHLLNE</sequence>
<evidence type="ECO:0000313" key="1">
    <source>
        <dbReference type="EMBL" id="KAF6073451.1"/>
    </source>
</evidence>
<comment type="caution">
    <text evidence="1">The sequence shown here is derived from an EMBL/GenBank/DDBJ whole genome shotgun (WGS) entry which is preliminary data.</text>
</comment>
<evidence type="ECO:0000313" key="2">
    <source>
        <dbReference type="Proteomes" id="UP000664940"/>
    </source>
</evidence>
<reference evidence="1 2" key="1">
    <citation type="journal article" date="2020" name="Nature">
        <title>Six reference-quality genomes reveal evolution of bat adaptations.</title>
        <authorList>
            <person name="Jebb D."/>
            <person name="Huang Z."/>
            <person name="Pippel M."/>
            <person name="Hughes G.M."/>
            <person name="Lavrichenko K."/>
            <person name="Devanna P."/>
            <person name="Winkler S."/>
            <person name="Jermiin L.S."/>
            <person name="Skirmuntt E.C."/>
            <person name="Katzourakis A."/>
            <person name="Burkitt-Gray L."/>
            <person name="Ray D.A."/>
            <person name="Sullivan K.A.M."/>
            <person name="Roscito J.G."/>
            <person name="Kirilenko B.M."/>
            <person name="Davalos L.M."/>
            <person name="Corthals A.P."/>
            <person name="Power M.L."/>
            <person name="Jones G."/>
            <person name="Ransome R.D."/>
            <person name="Dechmann D.K.N."/>
            <person name="Locatelli A.G."/>
            <person name="Puechmaille S.J."/>
            <person name="Fedrigo O."/>
            <person name="Jarvis E.D."/>
            <person name="Hiller M."/>
            <person name="Vernes S.C."/>
            <person name="Myers E.W."/>
            <person name="Teeling E.C."/>
        </authorList>
    </citation>
    <scope>NUCLEOTIDE SEQUENCE [LARGE SCALE GENOMIC DNA]</scope>
    <source>
        <strain evidence="1">Bat1K_MPI-CBG_1</strain>
    </source>
</reference>
<dbReference type="EMBL" id="JABVXQ010000016">
    <property type="protein sequence ID" value="KAF6073451.1"/>
    <property type="molecule type" value="Genomic_DNA"/>
</dbReference>
<gene>
    <name evidence="1" type="ORF">HJG60_009575</name>
</gene>
<accession>A0A834DAZ2</accession>
<organism evidence="1 2">
    <name type="scientific">Phyllostomus discolor</name>
    <name type="common">pale spear-nosed bat</name>
    <dbReference type="NCBI Taxonomy" id="89673"/>
    <lineage>
        <taxon>Eukaryota</taxon>
        <taxon>Metazoa</taxon>
        <taxon>Chordata</taxon>
        <taxon>Craniata</taxon>
        <taxon>Vertebrata</taxon>
        <taxon>Euteleostomi</taxon>
        <taxon>Mammalia</taxon>
        <taxon>Eutheria</taxon>
        <taxon>Laurasiatheria</taxon>
        <taxon>Chiroptera</taxon>
        <taxon>Yangochiroptera</taxon>
        <taxon>Phyllostomidae</taxon>
        <taxon>Phyllostominae</taxon>
        <taxon>Phyllostomus</taxon>
    </lineage>
</organism>
<dbReference type="Proteomes" id="UP000664940">
    <property type="component" value="Unassembled WGS sequence"/>
</dbReference>
<name>A0A834DAZ2_9CHIR</name>
<dbReference type="AlphaFoldDB" id="A0A834DAZ2"/>
<protein>
    <submittedName>
        <fullName evidence="1">Uncharacterized protein</fullName>
    </submittedName>
</protein>
<proteinExistence type="predicted"/>